<protein>
    <submittedName>
        <fullName evidence="4">Amino acid/amide ABC transporter substrate-binding protein, HAAT family</fullName>
    </submittedName>
</protein>
<keyword evidence="5" id="KW-1185">Reference proteome</keyword>
<proteinExistence type="inferred from homology"/>
<dbReference type="EMBL" id="FNQK01000008">
    <property type="protein sequence ID" value="SEA22522.1"/>
    <property type="molecule type" value="Genomic_DNA"/>
</dbReference>
<dbReference type="Proteomes" id="UP000198846">
    <property type="component" value="Unassembled WGS sequence"/>
</dbReference>
<sequence>MNKTTSSSIIYLFSLFFALSFLSCESKQVKEINIGYIGPLSVRATDLGIDPSNAMQMAVDEYNANRLESEPKVNLFIEDGKWNPENAVRAYNNLRDTHKINVLFVSNTDATVSVQDLILQDHVILVNPLNNDELLSSLNKNTFKIAKSTEQANGLIAGRIKELGLKKVALFQYPNDYMTRASNEVKNRLDSYEIASKTIPIAVDQTSFTEHLTQLKAEQYDAYAFFGYKELGFAMKEARDLDITAPFFGSTVLLDPAFYKNSEGAIQGTEFPFFTPTDGNYILAHEFLTRFENTFSKKPASYWPTMQAYDAMNLILSKVKTINAKKDKDTAFDDWLREALYSVNYYQGICGNIAINKNGASKGIYFSLYQYGTQDDPVVKTKR</sequence>
<dbReference type="InterPro" id="IPR051010">
    <property type="entry name" value="BCAA_transport"/>
</dbReference>
<gene>
    <name evidence="4" type="ORF">SAMN04487990_108127</name>
</gene>
<dbReference type="AlphaFoldDB" id="A0A1H3ZGQ9"/>
<dbReference type="STRING" id="283786.SAMN04487990_108127"/>
<dbReference type="PANTHER" id="PTHR30483:SF6">
    <property type="entry name" value="PERIPLASMIC BINDING PROTEIN OF ABC TRANSPORTER FOR NATURAL AMINO ACIDS"/>
    <property type="match status" value="1"/>
</dbReference>
<feature type="domain" description="Leucine-binding protein" evidence="3">
    <location>
        <begin position="31"/>
        <end position="358"/>
    </location>
</feature>
<reference evidence="5" key="1">
    <citation type="submission" date="2016-10" db="EMBL/GenBank/DDBJ databases">
        <authorList>
            <person name="Varghese N."/>
            <person name="Submissions S."/>
        </authorList>
    </citation>
    <scope>NUCLEOTIDE SEQUENCE [LARGE SCALE GENOMIC DNA]</scope>
    <source>
        <strain evidence="5">DSM 23842</strain>
    </source>
</reference>
<dbReference type="InterPro" id="IPR028081">
    <property type="entry name" value="Leu-bd"/>
</dbReference>
<accession>A0A1H3ZGQ9</accession>
<evidence type="ECO:0000259" key="3">
    <source>
        <dbReference type="Pfam" id="PF13458"/>
    </source>
</evidence>
<evidence type="ECO:0000256" key="2">
    <source>
        <dbReference type="ARBA" id="ARBA00022729"/>
    </source>
</evidence>
<evidence type="ECO:0000313" key="4">
    <source>
        <dbReference type="EMBL" id="SEA22522.1"/>
    </source>
</evidence>
<dbReference type="OrthoDB" id="9772589at2"/>
<dbReference type="RefSeq" id="WP_092133626.1">
    <property type="nucleotide sequence ID" value="NZ_FNQK01000008.1"/>
</dbReference>
<evidence type="ECO:0000313" key="5">
    <source>
        <dbReference type="Proteomes" id="UP000198846"/>
    </source>
</evidence>
<name>A0A1H3ZGQ9_BIZPA</name>
<dbReference type="SUPFAM" id="SSF53822">
    <property type="entry name" value="Periplasmic binding protein-like I"/>
    <property type="match status" value="1"/>
</dbReference>
<comment type="similarity">
    <text evidence="1">Belongs to the leucine-binding protein family.</text>
</comment>
<dbReference type="InterPro" id="IPR028082">
    <property type="entry name" value="Peripla_BP_I"/>
</dbReference>
<evidence type="ECO:0000256" key="1">
    <source>
        <dbReference type="ARBA" id="ARBA00010062"/>
    </source>
</evidence>
<dbReference type="PANTHER" id="PTHR30483">
    <property type="entry name" value="LEUCINE-SPECIFIC-BINDING PROTEIN"/>
    <property type="match status" value="1"/>
</dbReference>
<dbReference type="Gene3D" id="3.40.50.2300">
    <property type="match status" value="2"/>
</dbReference>
<keyword evidence="2" id="KW-0732">Signal</keyword>
<dbReference type="Pfam" id="PF13458">
    <property type="entry name" value="Peripla_BP_6"/>
    <property type="match status" value="1"/>
</dbReference>
<dbReference type="PROSITE" id="PS51257">
    <property type="entry name" value="PROKAR_LIPOPROTEIN"/>
    <property type="match status" value="1"/>
</dbReference>
<organism evidence="4 5">
    <name type="scientific">Bizionia paragorgiae</name>
    <dbReference type="NCBI Taxonomy" id="283786"/>
    <lineage>
        <taxon>Bacteria</taxon>
        <taxon>Pseudomonadati</taxon>
        <taxon>Bacteroidota</taxon>
        <taxon>Flavobacteriia</taxon>
        <taxon>Flavobacteriales</taxon>
        <taxon>Flavobacteriaceae</taxon>
        <taxon>Bizionia</taxon>
    </lineage>
</organism>